<accession>A0ABQ9IP64</accession>
<reference evidence="2 3" key="1">
    <citation type="submission" date="2023-02" db="EMBL/GenBank/DDBJ databases">
        <title>LHISI_Scaffold_Assembly.</title>
        <authorList>
            <person name="Stuart O.P."/>
            <person name="Cleave R."/>
            <person name="Magrath M.J.L."/>
            <person name="Mikheyev A.S."/>
        </authorList>
    </citation>
    <scope>NUCLEOTIDE SEQUENCE [LARGE SCALE GENOMIC DNA]</scope>
    <source>
        <strain evidence="2">Daus_M_001</strain>
        <tissue evidence="2">Leg muscle</tissue>
    </source>
</reference>
<organism evidence="2 3">
    <name type="scientific">Dryococelus australis</name>
    <dbReference type="NCBI Taxonomy" id="614101"/>
    <lineage>
        <taxon>Eukaryota</taxon>
        <taxon>Metazoa</taxon>
        <taxon>Ecdysozoa</taxon>
        <taxon>Arthropoda</taxon>
        <taxon>Hexapoda</taxon>
        <taxon>Insecta</taxon>
        <taxon>Pterygota</taxon>
        <taxon>Neoptera</taxon>
        <taxon>Polyneoptera</taxon>
        <taxon>Phasmatodea</taxon>
        <taxon>Verophasmatodea</taxon>
        <taxon>Anareolatae</taxon>
        <taxon>Phasmatidae</taxon>
        <taxon>Eurycanthinae</taxon>
        <taxon>Dryococelus</taxon>
    </lineage>
</organism>
<evidence type="ECO:0000256" key="1">
    <source>
        <dbReference type="SAM" id="MobiDB-lite"/>
    </source>
</evidence>
<dbReference type="EMBL" id="JARBHB010000001">
    <property type="protein sequence ID" value="KAJ8898488.1"/>
    <property type="molecule type" value="Genomic_DNA"/>
</dbReference>
<proteinExistence type="predicted"/>
<comment type="caution">
    <text evidence="2">The sequence shown here is derived from an EMBL/GenBank/DDBJ whole genome shotgun (WGS) entry which is preliminary data.</text>
</comment>
<gene>
    <name evidence="2" type="ORF">PR048_003848</name>
</gene>
<evidence type="ECO:0000313" key="3">
    <source>
        <dbReference type="Proteomes" id="UP001159363"/>
    </source>
</evidence>
<name>A0ABQ9IP64_9NEOP</name>
<evidence type="ECO:0000313" key="2">
    <source>
        <dbReference type="EMBL" id="KAJ8898488.1"/>
    </source>
</evidence>
<protein>
    <submittedName>
        <fullName evidence="2">Uncharacterized protein</fullName>
    </submittedName>
</protein>
<keyword evidence="3" id="KW-1185">Reference proteome</keyword>
<feature type="region of interest" description="Disordered" evidence="1">
    <location>
        <begin position="319"/>
        <end position="390"/>
    </location>
</feature>
<sequence length="575" mass="63438">MKVIEVSMEQRWNGRVEDTGDPRANPPTSDIGRHDSHLRICSSMWDVLQKSRPVLYKGEASFKTDRVFYLVDAWLDYSPPAMANQDRFPDFLMWESCWTTPLVSEFSWGAPFSPRPCIPAPIHTHLASTLIGSQDLDVDSNPNLFNHSLPREDHYLLVVPLGNLLNKVSKGGKVPGVPYASVLEGVSASQAELESWAVTMVVLDGGPVDSLTGIGATTLRALCAQAGLLWEETVIPDFPERGGQNEDGCILTGFENLCLCANHSVPEPRSNATWFAASRSQQESELRRDSVDLLGGGKITGLTSWPRPFSSSSPLRKMISRDALPSPPPPPPGAGFVTAAGGGLPPDDRRRGKLPPPAASHSCTPLAGSTRRRVRRQEARHTPEHMQQARMISRSLVRRDCITDVTEMLVKQVESWSKRPLQAIPATSYAASHMEDTVTERVNNEVGRDDNGEMSVVVASFHIAGCDRRVSEVAANEQASSARVCKGLWNLTQCHLITRTIRKRIYFVFHIALETLTTPIQVKERDRKTCKAPTTGNWQVVRPIYSHPPSSSYHPRPIVSFPGEKWPGIGRAPKS</sequence>
<dbReference type="Proteomes" id="UP001159363">
    <property type="component" value="Chromosome 1"/>
</dbReference>